<dbReference type="EMBL" id="JADRCR010000002">
    <property type="protein sequence ID" value="MBK5143424.1"/>
    <property type="molecule type" value="Genomic_DNA"/>
</dbReference>
<name>A0ABS1INW5_9GAMM</name>
<gene>
    <name evidence="1" type="ORF">I2494_06770</name>
</gene>
<proteinExistence type="predicted"/>
<accession>A0ABS1INW5</accession>
<sequence length="181" mass="21464">MRFNRGLRASQQGHLDCLCGIYSLVNTLAYLYDGRVKRKPLINTLLREYKYHYDIYDLVTNGLDDDEMDYLIQSTLQQGYYLKHHPLIIKKPYQHQVNLRTKNIIKDISTFINHKDNLYQRVILLGTQEHWSIIIGADKKYFYFFDSSGNVKAQQNSFSLIPKKTRHTLFSSAIYFIERPF</sequence>
<evidence type="ECO:0000313" key="1">
    <source>
        <dbReference type="EMBL" id="MBK5143424.1"/>
    </source>
</evidence>
<dbReference type="Proteomes" id="UP001296921">
    <property type="component" value="Unassembled WGS sequence"/>
</dbReference>
<reference evidence="1 2" key="1">
    <citation type="submission" date="2020-11" db="EMBL/GenBank/DDBJ databases">
        <title>Insectihabitans protaetiae gen. nov. sp. nov. and Insectihabitans allomyrinae sp. nov., isolated from larvae of Protaetia brevitarsis seulensis and Allomyrina dichotoma, respectively.</title>
        <authorList>
            <person name="Lee S.D."/>
            <person name="Byeon Y.-S."/>
            <person name="Kim S.-M."/>
            <person name="Yang H.L."/>
            <person name="Kim I.S."/>
        </authorList>
    </citation>
    <scope>NUCLEOTIDE SEQUENCE [LARGE SCALE GENOMIC DNA]</scope>
    <source>
        <strain evidence="1 2">BWR-B9</strain>
    </source>
</reference>
<evidence type="ECO:0000313" key="2">
    <source>
        <dbReference type="Proteomes" id="UP001296921"/>
    </source>
</evidence>
<organism evidence="1 2">
    <name type="scientific">Limnobaculum allomyrinae</name>
    <dbReference type="NCBI Taxonomy" id="2791986"/>
    <lineage>
        <taxon>Bacteria</taxon>
        <taxon>Pseudomonadati</taxon>
        <taxon>Pseudomonadota</taxon>
        <taxon>Gammaproteobacteria</taxon>
        <taxon>Enterobacterales</taxon>
        <taxon>Budviciaceae</taxon>
        <taxon>Limnobaculum</taxon>
    </lineage>
</organism>
<evidence type="ECO:0008006" key="3">
    <source>
        <dbReference type="Google" id="ProtNLM"/>
    </source>
</evidence>
<comment type="caution">
    <text evidence="1">The sequence shown here is derived from an EMBL/GenBank/DDBJ whole genome shotgun (WGS) entry which is preliminary data.</text>
</comment>
<dbReference type="RefSeq" id="WP_218466325.1">
    <property type="nucleotide sequence ID" value="NZ_JADRCR010000002.1"/>
</dbReference>
<protein>
    <recommendedName>
        <fullName evidence="3">Peptidase C39 domain-containing protein</fullName>
    </recommendedName>
</protein>
<keyword evidence="2" id="KW-1185">Reference proteome</keyword>